<dbReference type="CDD" id="cd00865">
    <property type="entry name" value="PEBP_bact_arch"/>
    <property type="match status" value="1"/>
</dbReference>
<evidence type="ECO:0000313" key="1">
    <source>
        <dbReference type="EMBL" id="PIT97397.1"/>
    </source>
</evidence>
<dbReference type="AlphaFoldDB" id="A0A2M6WX97"/>
<protein>
    <submittedName>
        <fullName evidence="1">YbhB/YbcL family Raf kinase inhibitor-like protein</fullName>
    </submittedName>
</protein>
<dbReference type="Pfam" id="PF01161">
    <property type="entry name" value="PBP"/>
    <property type="match status" value="1"/>
</dbReference>
<proteinExistence type="predicted"/>
<evidence type="ECO:0000313" key="2">
    <source>
        <dbReference type="Proteomes" id="UP000228596"/>
    </source>
</evidence>
<dbReference type="PANTHER" id="PTHR30289">
    <property type="entry name" value="UNCHARACTERIZED PROTEIN YBCL-RELATED"/>
    <property type="match status" value="1"/>
</dbReference>
<dbReference type="Gene3D" id="3.90.280.10">
    <property type="entry name" value="PEBP-like"/>
    <property type="match status" value="1"/>
</dbReference>
<accession>A0A2M6WX97</accession>
<dbReference type="SUPFAM" id="SSF49777">
    <property type="entry name" value="PEBP-like"/>
    <property type="match status" value="1"/>
</dbReference>
<dbReference type="Proteomes" id="UP000228596">
    <property type="component" value="Unassembled WGS sequence"/>
</dbReference>
<name>A0A2M6WX97_9BACT</name>
<gene>
    <name evidence="1" type="ORF">COT77_01685</name>
</gene>
<dbReference type="InterPro" id="IPR036610">
    <property type="entry name" value="PEBP-like_sf"/>
</dbReference>
<reference evidence="2" key="1">
    <citation type="submission" date="2017-09" db="EMBL/GenBank/DDBJ databases">
        <title>Depth-based differentiation of microbial function through sediment-hosted aquifers and enrichment of novel symbionts in the deep terrestrial subsurface.</title>
        <authorList>
            <person name="Probst A.J."/>
            <person name="Ladd B."/>
            <person name="Jarett J.K."/>
            <person name="Geller-Mcgrath D.E."/>
            <person name="Sieber C.M.K."/>
            <person name="Emerson J.B."/>
            <person name="Anantharaman K."/>
            <person name="Thomas B.C."/>
            <person name="Malmstrom R."/>
            <person name="Stieglmeier M."/>
            <person name="Klingl A."/>
            <person name="Woyke T."/>
            <person name="Ryan C.M."/>
            <person name="Banfield J.F."/>
        </authorList>
    </citation>
    <scope>NUCLEOTIDE SEQUENCE [LARGE SCALE GENOMIC DNA]</scope>
</reference>
<organism evidence="1 2">
    <name type="scientific">Candidatus Berkelbacteria bacterium CG10_big_fil_rev_8_21_14_0_10_41_12</name>
    <dbReference type="NCBI Taxonomy" id="1974513"/>
    <lineage>
        <taxon>Bacteria</taxon>
        <taxon>Candidatus Berkelbacteria</taxon>
    </lineage>
</organism>
<dbReference type="InterPro" id="IPR008914">
    <property type="entry name" value="PEBP"/>
</dbReference>
<dbReference type="PANTHER" id="PTHR30289:SF1">
    <property type="entry name" value="PEBP (PHOSPHATIDYLETHANOLAMINE-BINDING PROTEIN) FAMILY PROTEIN"/>
    <property type="match status" value="1"/>
</dbReference>
<dbReference type="NCBIfam" id="TIGR00481">
    <property type="entry name" value="YbhB/YbcL family Raf kinase inhibitor-like protein"/>
    <property type="match status" value="1"/>
</dbReference>
<dbReference type="InterPro" id="IPR005247">
    <property type="entry name" value="YbhB_YbcL/LppC-like"/>
</dbReference>
<dbReference type="EMBL" id="PEZV01000013">
    <property type="protein sequence ID" value="PIT97397.1"/>
    <property type="molecule type" value="Genomic_DNA"/>
</dbReference>
<sequence>MKITSSVFADNEKLPQKYSCDGDAINPPLSFSEVPSGAKSLALIMYDPDAPSGMFVHWIIWNLPPSILGIEEGQSPNAVIGAGSSGKNAYMGPCPPSGSHRYIFELYALDNMLNIGPDSGRETLLKTIGGHIVGKSTLTSTYERGA</sequence>
<comment type="caution">
    <text evidence="1">The sequence shown here is derived from an EMBL/GenBank/DDBJ whole genome shotgun (WGS) entry which is preliminary data.</text>
</comment>